<reference evidence="8" key="2">
    <citation type="submission" date="2021-03" db="UniProtKB">
        <authorList>
            <consortium name="Ensembl"/>
        </authorList>
    </citation>
    <scope>IDENTIFICATION</scope>
</reference>
<dbReference type="SMART" id="SM00811">
    <property type="entry name" value="Alpha_kinase"/>
    <property type="match status" value="1"/>
</dbReference>
<keyword evidence="5" id="KW-0393">Immunoglobulin domain</keyword>
<dbReference type="PROSITE" id="PS51158">
    <property type="entry name" value="ALPHA_KINASE"/>
    <property type="match status" value="1"/>
</dbReference>
<sequence>LCIVLYGVESRILPLNLIYRPANNIPYATIEEDLEGRFQKYCIRDHAGKLHVKNSSEIEQKCCTFQHWVYQWTNGNVLVTTLEGVGWKLTNIGIATKSKGYHGLKESCFPSMVDEFPLVHQCNRYCEMLGLKSLKAIEGLQPPAKPKGSRSPVISRKTSSGQSSPQIQKKGLASPQTARKGGVSPKITRKASEPGDARNRGNHTTTPAKSQ</sequence>
<dbReference type="SUPFAM" id="SSF56112">
    <property type="entry name" value="Protein kinase-like (PK-like)"/>
    <property type="match status" value="1"/>
</dbReference>
<evidence type="ECO:0000256" key="6">
    <source>
        <dbReference type="SAM" id="MobiDB-lite"/>
    </source>
</evidence>
<feature type="domain" description="Alpha-type protein kinase" evidence="7">
    <location>
        <begin position="1"/>
        <end position="134"/>
    </location>
</feature>
<evidence type="ECO:0000256" key="5">
    <source>
        <dbReference type="ARBA" id="ARBA00023319"/>
    </source>
</evidence>
<dbReference type="InterPro" id="IPR011009">
    <property type="entry name" value="Kinase-like_dom_sf"/>
</dbReference>
<feature type="compositionally biased region" description="Polar residues" evidence="6">
    <location>
        <begin position="202"/>
        <end position="211"/>
    </location>
</feature>
<dbReference type="GO" id="GO:0005524">
    <property type="term" value="F:ATP binding"/>
    <property type="evidence" value="ECO:0007669"/>
    <property type="project" value="InterPro"/>
</dbReference>
<name>A0A803J6S1_XENTR</name>
<keyword evidence="2" id="KW-0808">Transferase</keyword>
<feature type="compositionally biased region" description="Basic and acidic residues" evidence="6">
    <location>
        <begin position="190"/>
        <end position="199"/>
    </location>
</feature>
<proteinExistence type="predicted"/>
<keyword evidence="3" id="KW-0418">Kinase</keyword>
<dbReference type="FunFam" id="3.20.200.10:FF:000003">
    <property type="entry name" value="alpha-protein kinase 3"/>
    <property type="match status" value="1"/>
</dbReference>
<dbReference type="AlphaFoldDB" id="A0A803J6S1"/>
<keyword evidence="1" id="KW-0723">Serine/threonine-protein kinase</keyword>
<dbReference type="InterPro" id="IPR004166">
    <property type="entry name" value="a-kinase_dom"/>
</dbReference>
<evidence type="ECO:0000313" key="8">
    <source>
        <dbReference type="Ensembl" id="ENSXETP00000103564"/>
    </source>
</evidence>
<feature type="region of interest" description="Disordered" evidence="6">
    <location>
        <begin position="140"/>
        <end position="211"/>
    </location>
</feature>
<dbReference type="GeneTree" id="ENSGT00940000158534"/>
<organism evidence="8">
    <name type="scientific">Xenopus tropicalis</name>
    <name type="common">Western clawed frog</name>
    <name type="synonym">Silurana tropicalis</name>
    <dbReference type="NCBI Taxonomy" id="8364"/>
    <lineage>
        <taxon>Eukaryota</taxon>
        <taxon>Metazoa</taxon>
        <taxon>Chordata</taxon>
        <taxon>Craniata</taxon>
        <taxon>Vertebrata</taxon>
        <taxon>Euteleostomi</taxon>
        <taxon>Amphibia</taxon>
        <taxon>Batrachia</taxon>
        <taxon>Anura</taxon>
        <taxon>Pipoidea</taxon>
        <taxon>Pipidae</taxon>
        <taxon>Xenopodinae</taxon>
        <taxon>Xenopus</taxon>
        <taxon>Silurana</taxon>
    </lineage>
</organism>
<dbReference type="Gene3D" id="3.20.200.10">
    <property type="entry name" value="MHCK/EF2 kinase"/>
    <property type="match status" value="1"/>
</dbReference>
<feature type="compositionally biased region" description="Polar residues" evidence="6">
    <location>
        <begin position="156"/>
        <end position="167"/>
    </location>
</feature>
<evidence type="ECO:0000256" key="2">
    <source>
        <dbReference type="ARBA" id="ARBA00022679"/>
    </source>
</evidence>
<dbReference type="PANTHER" id="PTHR47091:SF1">
    <property type="entry name" value="ALPHA-PROTEIN KINASE 3"/>
    <property type="match status" value="1"/>
</dbReference>
<evidence type="ECO:0000256" key="1">
    <source>
        <dbReference type="ARBA" id="ARBA00022527"/>
    </source>
</evidence>
<evidence type="ECO:0000256" key="3">
    <source>
        <dbReference type="ARBA" id="ARBA00022777"/>
    </source>
</evidence>
<evidence type="ECO:0000256" key="4">
    <source>
        <dbReference type="ARBA" id="ARBA00023157"/>
    </source>
</evidence>
<keyword evidence="4" id="KW-1015">Disulfide bond</keyword>
<reference evidence="8" key="1">
    <citation type="journal article" date="2010" name="Science">
        <title>The genome of the Western clawed frog Xenopus tropicalis.</title>
        <authorList>
            <person name="Hellsten U."/>
            <person name="Harland R.M."/>
            <person name="Gilchrist M.J."/>
            <person name="Hendrix D."/>
            <person name="Jurka J."/>
            <person name="Kapitonov V."/>
            <person name="Ovcharenko I."/>
            <person name="Putnam N.H."/>
            <person name="Shu S."/>
            <person name="Taher L."/>
            <person name="Blitz I.L."/>
            <person name="Blumberg B."/>
            <person name="Dichmann D.S."/>
            <person name="Dubchak I."/>
            <person name="Amaya E."/>
            <person name="Detter J.C."/>
            <person name="Fletcher R."/>
            <person name="Gerhard D.S."/>
            <person name="Goodstein D."/>
            <person name="Graves T."/>
            <person name="Grigoriev I.V."/>
            <person name="Grimwood J."/>
            <person name="Kawashima T."/>
            <person name="Lindquist E."/>
            <person name="Lucas S.M."/>
            <person name="Mead P.E."/>
            <person name="Mitros T."/>
            <person name="Ogino H."/>
            <person name="Ohta Y."/>
            <person name="Poliakov A.V."/>
            <person name="Pollet N."/>
            <person name="Robert J."/>
            <person name="Salamov A."/>
            <person name="Sater A.K."/>
            <person name="Schmutz J."/>
            <person name="Terry A."/>
            <person name="Vize P.D."/>
            <person name="Warren W.C."/>
            <person name="Wells D."/>
            <person name="Wills A."/>
            <person name="Wilson R.K."/>
            <person name="Zimmerman L.B."/>
            <person name="Zorn A.M."/>
            <person name="Grainger R."/>
            <person name="Grammer T."/>
            <person name="Khokha M.K."/>
            <person name="Richardson P.M."/>
            <person name="Rokhsar D.S."/>
        </authorList>
    </citation>
    <scope>NUCLEOTIDE SEQUENCE [LARGE SCALE GENOMIC DNA]</scope>
    <source>
        <strain evidence="8">Nigerian</strain>
    </source>
</reference>
<evidence type="ECO:0000259" key="7">
    <source>
        <dbReference type="PROSITE" id="PS51158"/>
    </source>
</evidence>
<dbReference type="Pfam" id="PF02816">
    <property type="entry name" value="Alpha_kinase"/>
    <property type="match status" value="1"/>
</dbReference>
<accession>A0A803J6S1</accession>
<dbReference type="InParanoid" id="A0A803J6S1"/>
<dbReference type="Ensembl" id="ENSXETT00000110107">
    <property type="protein sequence ID" value="ENSXETP00000103564"/>
    <property type="gene ID" value="ENSXETG00000043516"/>
</dbReference>
<protein>
    <recommendedName>
        <fullName evidence="7">Alpha-type protein kinase domain-containing protein</fullName>
    </recommendedName>
</protein>
<dbReference type="GO" id="GO:0004674">
    <property type="term" value="F:protein serine/threonine kinase activity"/>
    <property type="evidence" value="ECO:0007669"/>
    <property type="project" value="UniProtKB-KW"/>
</dbReference>
<dbReference type="PANTHER" id="PTHR47091">
    <property type="entry name" value="ALPHA-PROTEIN KINASE 2-RELATED"/>
    <property type="match status" value="1"/>
</dbReference>